<accession>A0ABT4UL44</accession>
<gene>
    <name evidence="10" type="ORF">O3P16_12115</name>
</gene>
<dbReference type="EC" id="6.5.1.8" evidence="2"/>
<evidence type="ECO:0000256" key="1">
    <source>
        <dbReference type="ARBA" id="ARBA00001936"/>
    </source>
</evidence>
<evidence type="ECO:0000256" key="8">
    <source>
        <dbReference type="ARBA" id="ARBA00023211"/>
    </source>
</evidence>
<dbReference type="EMBL" id="JAQGEF010000014">
    <property type="protein sequence ID" value="MDA3615556.1"/>
    <property type="molecule type" value="Genomic_DNA"/>
</dbReference>
<evidence type="ECO:0000256" key="7">
    <source>
        <dbReference type="ARBA" id="ARBA00023134"/>
    </source>
</evidence>
<evidence type="ECO:0000256" key="9">
    <source>
        <dbReference type="ARBA" id="ARBA00047746"/>
    </source>
</evidence>
<sequence>MGNLLKQLSKHGFTDNIIKSKIINIAKKQFKHETDEWIIQSLIAIKNGPEVFLQDDRLSGLASLFAMQDNGAVKEKFMLGESPKVFECFGQNLIDETAIQQMQKVMRLPVAEFGALMADAHAGYGLPIGGVIATKNTVIPYAVGVDIGCRMALTITDAPISFLKAHAYKIEKAIKSNTHFGIEGGLELKQWHPVLDDERFKSSELLKRLQGKAARQLGSSGTGNHFVEFGEVVLGEHNPFQLQAGSYVGLLSHSGSRGLGAKIAEYFTRLAVSVCQLPREVSQLAWLDLDSDPGIDYWNSMQLAGDYAEACHEQIHKNLMNTLGLKPLKHIANHHNFAWKESINGEVYIVHRKGATPAAEGVYGIIPGSMTSPAFIVSGKGNQGSLNSASHGAGRHMSRNKAKLSITNAALKKLVANEGVTLIGGSVEESPNVYKNIHKVMNAQSHLVNIEGTFNPKIVRMYKE</sequence>
<dbReference type="Proteomes" id="UP001210231">
    <property type="component" value="Unassembled WGS sequence"/>
</dbReference>
<keyword evidence="5" id="KW-0547">Nucleotide-binding</keyword>
<keyword evidence="3" id="KW-0436">Ligase</keyword>
<proteinExistence type="predicted"/>
<reference evidence="10 11" key="1">
    <citation type="submission" date="2022-12" db="EMBL/GenBank/DDBJ databases">
        <title>Chitinophagaceae gen. sp. nov., a new member of the family Chitinophagaceae, isolated from soil in a chemical factory.</title>
        <authorList>
            <person name="Ke Z."/>
        </authorList>
    </citation>
    <scope>NUCLEOTIDE SEQUENCE [LARGE SCALE GENOMIC DNA]</scope>
    <source>
        <strain evidence="10 11">LY-5</strain>
    </source>
</reference>
<comment type="catalytic activity">
    <reaction evidence="9">
        <text>a 3'-end 3'-phospho-ribonucleotide-RNA + a 5'-end dephospho-ribonucleoside-RNA + GTP = a ribonucleotidyl-ribonucleotide-RNA + GMP + diphosphate</text>
        <dbReference type="Rhea" id="RHEA:68076"/>
        <dbReference type="Rhea" id="RHEA-COMP:10463"/>
        <dbReference type="Rhea" id="RHEA-COMP:13936"/>
        <dbReference type="Rhea" id="RHEA-COMP:17355"/>
        <dbReference type="ChEBI" id="CHEBI:33019"/>
        <dbReference type="ChEBI" id="CHEBI:37565"/>
        <dbReference type="ChEBI" id="CHEBI:58115"/>
        <dbReference type="ChEBI" id="CHEBI:83062"/>
        <dbReference type="ChEBI" id="CHEBI:138284"/>
        <dbReference type="ChEBI" id="CHEBI:173118"/>
        <dbReference type="EC" id="6.5.1.8"/>
    </reaction>
</comment>
<dbReference type="PANTHER" id="PTHR43749:SF2">
    <property type="entry name" value="RNA-SPLICING LIGASE RTCB"/>
    <property type="match status" value="1"/>
</dbReference>
<evidence type="ECO:0000256" key="2">
    <source>
        <dbReference type="ARBA" id="ARBA00012726"/>
    </source>
</evidence>
<dbReference type="InterPro" id="IPR036025">
    <property type="entry name" value="RtcB-like_sf"/>
</dbReference>
<name>A0ABT4UL44_9BACT</name>
<evidence type="ECO:0000256" key="4">
    <source>
        <dbReference type="ARBA" id="ARBA00022723"/>
    </source>
</evidence>
<dbReference type="SUPFAM" id="SSF103365">
    <property type="entry name" value="Hypothetical protein PH1602"/>
    <property type="match status" value="1"/>
</dbReference>
<dbReference type="InterPro" id="IPR001233">
    <property type="entry name" value="RtcB"/>
</dbReference>
<protein>
    <recommendedName>
        <fullName evidence="2">3'-phosphate/5'-hydroxy nucleic acid ligase</fullName>
        <ecNumber evidence="2">6.5.1.8</ecNumber>
    </recommendedName>
</protein>
<dbReference type="Pfam" id="PF01139">
    <property type="entry name" value="RtcB"/>
    <property type="match status" value="2"/>
</dbReference>
<evidence type="ECO:0000313" key="11">
    <source>
        <dbReference type="Proteomes" id="UP001210231"/>
    </source>
</evidence>
<dbReference type="RefSeq" id="WP_407031883.1">
    <property type="nucleotide sequence ID" value="NZ_JAQGEF010000014.1"/>
</dbReference>
<comment type="cofactor">
    <cofactor evidence="1">
        <name>Mn(2+)</name>
        <dbReference type="ChEBI" id="CHEBI:29035"/>
    </cofactor>
</comment>
<evidence type="ECO:0000256" key="6">
    <source>
        <dbReference type="ARBA" id="ARBA00022800"/>
    </source>
</evidence>
<keyword evidence="6" id="KW-0692">RNA repair</keyword>
<keyword evidence="11" id="KW-1185">Reference proteome</keyword>
<keyword evidence="4" id="KW-0479">Metal-binding</keyword>
<dbReference type="InterPro" id="IPR052915">
    <property type="entry name" value="RtcB-like"/>
</dbReference>
<evidence type="ECO:0000256" key="3">
    <source>
        <dbReference type="ARBA" id="ARBA00022598"/>
    </source>
</evidence>
<keyword evidence="8" id="KW-0464">Manganese</keyword>
<evidence type="ECO:0000256" key="5">
    <source>
        <dbReference type="ARBA" id="ARBA00022741"/>
    </source>
</evidence>
<evidence type="ECO:0000313" key="10">
    <source>
        <dbReference type="EMBL" id="MDA3615556.1"/>
    </source>
</evidence>
<keyword evidence="7" id="KW-0342">GTP-binding</keyword>
<dbReference type="PANTHER" id="PTHR43749">
    <property type="entry name" value="RNA-SPLICING LIGASE RTCB"/>
    <property type="match status" value="1"/>
</dbReference>
<comment type="caution">
    <text evidence="10">The sequence shown here is derived from an EMBL/GenBank/DDBJ whole genome shotgun (WGS) entry which is preliminary data.</text>
</comment>
<organism evidence="10 11">
    <name type="scientific">Polluticaenibacter yanchengensis</name>
    <dbReference type="NCBI Taxonomy" id="3014562"/>
    <lineage>
        <taxon>Bacteria</taxon>
        <taxon>Pseudomonadati</taxon>
        <taxon>Bacteroidota</taxon>
        <taxon>Chitinophagia</taxon>
        <taxon>Chitinophagales</taxon>
        <taxon>Chitinophagaceae</taxon>
        <taxon>Polluticaenibacter</taxon>
    </lineage>
</organism>
<dbReference type="Gene3D" id="3.90.1860.10">
    <property type="entry name" value="tRNA-splicing ligase RtcB"/>
    <property type="match status" value="1"/>
</dbReference>